<dbReference type="Proteomes" id="UP000001880">
    <property type="component" value="Chromosome"/>
</dbReference>
<accession>D0LRV8</accession>
<evidence type="ECO:0000313" key="2">
    <source>
        <dbReference type="EMBL" id="ACY19100.1"/>
    </source>
</evidence>
<dbReference type="GO" id="GO:0005886">
    <property type="term" value="C:plasma membrane"/>
    <property type="evidence" value="ECO:0007669"/>
    <property type="project" value="InterPro"/>
</dbReference>
<dbReference type="AlphaFoldDB" id="D0LRV8"/>
<sequence>MNRVASLAAIWALGGSLALTAGASSAHADEGAKRLSVDLSFGVRPDMASLGQTIAQDGTIDTADSTMANLVYSTGQALMGDRNNMAIWHNSSNTNSTFRLLGEEPEVGGPLLGLDIGANARYELDDHVGFPLFVRAGFHYITSVSGGQQRRVLGDAAQANPDIAGLLMANGENPADYIGGVMESEYSASWLEIPITVGFKVAINEDSFMYAGAGISLFRGGFSVGMNVDENYANVLATHIDTEALTVTNLSPGAVNETVEFQLGGVGVNYMIGGQAAIADTGAVVFLELNSSGAAKTVYSSRLDANARRLLTATSSASLYSEDPEWFKRLAFPVVAGGGTMRVGLRYYFL</sequence>
<gene>
    <name evidence="2" type="ordered locus">Hoch_6634</name>
</gene>
<dbReference type="KEGG" id="hoh:Hoch_6634"/>
<feature type="signal peptide" evidence="1">
    <location>
        <begin position="1"/>
        <end position="28"/>
    </location>
</feature>
<dbReference type="TCDB" id="1.B.37.2.1">
    <property type="family name" value="the leptospira porin ompl1 (lp-ompl1) family"/>
</dbReference>
<dbReference type="EMBL" id="CP001804">
    <property type="protein sequence ID" value="ACY19100.1"/>
    <property type="molecule type" value="Genomic_DNA"/>
</dbReference>
<proteinExistence type="predicted"/>
<evidence type="ECO:0000256" key="1">
    <source>
        <dbReference type="SAM" id="SignalP"/>
    </source>
</evidence>
<protein>
    <recommendedName>
        <fullName evidence="4">Outer membrane protein beta-barrel domain-containing protein</fullName>
    </recommendedName>
</protein>
<dbReference type="Pfam" id="PF11389">
    <property type="entry name" value="Porin_OmpL1"/>
    <property type="match status" value="1"/>
</dbReference>
<dbReference type="RefSeq" id="WP_012831692.1">
    <property type="nucleotide sequence ID" value="NC_013440.1"/>
</dbReference>
<keyword evidence="3" id="KW-1185">Reference proteome</keyword>
<dbReference type="GO" id="GO:0015288">
    <property type="term" value="F:porin activity"/>
    <property type="evidence" value="ECO:0007669"/>
    <property type="project" value="InterPro"/>
</dbReference>
<keyword evidence="1" id="KW-0732">Signal</keyword>
<reference evidence="2 3" key="1">
    <citation type="journal article" date="2010" name="Stand. Genomic Sci.">
        <title>Complete genome sequence of Haliangium ochraceum type strain (SMP-2).</title>
        <authorList>
            <consortium name="US DOE Joint Genome Institute (JGI-PGF)"/>
            <person name="Ivanova N."/>
            <person name="Daum C."/>
            <person name="Lang E."/>
            <person name="Abt B."/>
            <person name="Kopitz M."/>
            <person name="Saunders E."/>
            <person name="Lapidus A."/>
            <person name="Lucas S."/>
            <person name="Glavina Del Rio T."/>
            <person name="Nolan M."/>
            <person name="Tice H."/>
            <person name="Copeland A."/>
            <person name="Cheng J.F."/>
            <person name="Chen F."/>
            <person name="Bruce D."/>
            <person name="Goodwin L."/>
            <person name="Pitluck S."/>
            <person name="Mavromatis K."/>
            <person name="Pati A."/>
            <person name="Mikhailova N."/>
            <person name="Chen A."/>
            <person name="Palaniappan K."/>
            <person name="Land M."/>
            <person name="Hauser L."/>
            <person name="Chang Y.J."/>
            <person name="Jeffries C.D."/>
            <person name="Detter J.C."/>
            <person name="Brettin T."/>
            <person name="Rohde M."/>
            <person name="Goker M."/>
            <person name="Bristow J."/>
            <person name="Markowitz V."/>
            <person name="Eisen J.A."/>
            <person name="Hugenholtz P."/>
            <person name="Kyrpides N.C."/>
            <person name="Klenk H.P."/>
        </authorList>
    </citation>
    <scope>NUCLEOTIDE SEQUENCE [LARGE SCALE GENOMIC DNA]</scope>
    <source>
        <strain evidence="3">DSM 14365 / CIP 107738 / JCM 11303 / AJ 13395 / SMP-2</strain>
    </source>
</reference>
<dbReference type="InterPro" id="IPR021058">
    <property type="entry name" value="Porin_OmpL1"/>
</dbReference>
<name>D0LRV8_HALO1</name>
<feature type="chain" id="PRO_5003011593" description="Outer membrane protein beta-barrel domain-containing protein" evidence="1">
    <location>
        <begin position="29"/>
        <end position="350"/>
    </location>
</feature>
<organism evidence="2 3">
    <name type="scientific">Haliangium ochraceum (strain DSM 14365 / JCM 11303 / SMP-2)</name>
    <dbReference type="NCBI Taxonomy" id="502025"/>
    <lineage>
        <taxon>Bacteria</taxon>
        <taxon>Pseudomonadati</taxon>
        <taxon>Myxococcota</taxon>
        <taxon>Polyangia</taxon>
        <taxon>Haliangiales</taxon>
        <taxon>Kofleriaceae</taxon>
        <taxon>Haliangium</taxon>
    </lineage>
</organism>
<dbReference type="HOGENOM" id="CLU_791727_0_0_7"/>
<evidence type="ECO:0000313" key="3">
    <source>
        <dbReference type="Proteomes" id="UP000001880"/>
    </source>
</evidence>
<evidence type="ECO:0008006" key="4">
    <source>
        <dbReference type="Google" id="ProtNLM"/>
    </source>
</evidence>